<organism evidence="11">
    <name type="scientific">marine sediment metagenome</name>
    <dbReference type="NCBI Taxonomy" id="412755"/>
    <lineage>
        <taxon>unclassified sequences</taxon>
        <taxon>metagenomes</taxon>
        <taxon>ecological metagenomes</taxon>
    </lineage>
</organism>
<dbReference type="PANTHER" id="PTHR33162:SF1">
    <property type="entry name" value="SEC-INDEPENDENT PROTEIN TRANSLOCASE PROTEIN TATA, CHLOROPLASTIC"/>
    <property type="match status" value="1"/>
</dbReference>
<evidence type="ECO:0008006" key="12">
    <source>
        <dbReference type="Google" id="ProtNLM"/>
    </source>
</evidence>
<dbReference type="HAMAP" id="MF_00237">
    <property type="entry name" value="TatB"/>
    <property type="match status" value="1"/>
</dbReference>
<dbReference type="PANTHER" id="PTHR33162">
    <property type="entry name" value="SEC-INDEPENDENT PROTEIN TRANSLOCASE PROTEIN TATA, CHLOROPLASTIC"/>
    <property type="match status" value="1"/>
</dbReference>
<evidence type="ECO:0000256" key="7">
    <source>
        <dbReference type="ARBA" id="ARBA00023010"/>
    </source>
</evidence>
<keyword evidence="8 10" id="KW-0472">Membrane</keyword>
<evidence type="ECO:0000256" key="5">
    <source>
        <dbReference type="ARBA" id="ARBA00022927"/>
    </source>
</evidence>
<sequence length="103" mass="11619">MFDIGFWEILLIAIVALIVVGPERLPKLIRVTGLWIGRAQASLQSVKNEISKELRAQELKEALDKTQQSASDLKQTIHDDLKMNSVKEDMTAEKEEKDNTNGK</sequence>
<dbReference type="NCBIfam" id="TIGR01410">
    <property type="entry name" value="tatB"/>
    <property type="match status" value="1"/>
</dbReference>
<keyword evidence="7" id="KW-0811">Translocation</keyword>
<comment type="subcellular location">
    <subcellularLocation>
        <location evidence="1">Membrane</location>
        <topology evidence="1">Single-pass membrane protein</topology>
    </subcellularLocation>
</comment>
<evidence type="ECO:0000256" key="3">
    <source>
        <dbReference type="ARBA" id="ARBA00022475"/>
    </source>
</evidence>
<keyword evidence="4 10" id="KW-0812">Transmembrane</keyword>
<keyword evidence="5" id="KW-0653">Protein transport</keyword>
<evidence type="ECO:0000256" key="9">
    <source>
        <dbReference type="SAM" id="MobiDB-lite"/>
    </source>
</evidence>
<dbReference type="InterPro" id="IPR018448">
    <property type="entry name" value="TatB"/>
</dbReference>
<proteinExistence type="inferred from homology"/>
<evidence type="ECO:0000256" key="10">
    <source>
        <dbReference type="SAM" id="Phobius"/>
    </source>
</evidence>
<feature type="transmembrane region" description="Helical" evidence="10">
    <location>
        <begin position="6"/>
        <end position="22"/>
    </location>
</feature>
<dbReference type="InterPro" id="IPR003369">
    <property type="entry name" value="TatA/B/E"/>
</dbReference>
<dbReference type="EMBL" id="LAZR01005811">
    <property type="protein sequence ID" value="KKM96962.1"/>
    <property type="molecule type" value="Genomic_DNA"/>
</dbReference>
<dbReference type="PRINTS" id="PR01506">
    <property type="entry name" value="TATBPROTEIN"/>
</dbReference>
<protein>
    <recommendedName>
        <fullName evidence="12">Sec-independent protein translocase protein TatB</fullName>
    </recommendedName>
</protein>
<dbReference type="Pfam" id="PF02416">
    <property type="entry name" value="TatA_B_E"/>
    <property type="match status" value="1"/>
</dbReference>
<evidence type="ECO:0000256" key="8">
    <source>
        <dbReference type="ARBA" id="ARBA00023136"/>
    </source>
</evidence>
<dbReference type="Gene3D" id="1.20.5.3310">
    <property type="match status" value="1"/>
</dbReference>
<evidence type="ECO:0000256" key="4">
    <source>
        <dbReference type="ARBA" id="ARBA00022692"/>
    </source>
</evidence>
<evidence type="ECO:0000256" key="2">
    <source>
        <dbReference type="ARBA" id="ARBA00022448"/>
    </source>
</evidence>
<dbReference type="GO" id="GO:0008320">
    <property type="term" value="F:protein transmembrane transporter activity"/>
    <property type="evidence" value="ECO:0007669"/>
    <property type="project" value="InterPro"/>
</dbReference>
<comment type="caution">
    <text evidence="11">The sequence shown here is derived from an EMBL/GenBank/DDBJ whole genome shotgun (WGS) entry which is preliminary data.</text>
</comment>
<dbReference type="GO" id="GO:0016020">
    <property type="term" value="C:membrane"/>
    <property type="evidence" value="ECO:0007669"/>
    <property type="project" value="UniProtKB-SubCell"/>
</dbReference>
<name>A0A0F9PUU8_9ZZZZ</name>
<evidence type="ECO:0000256" key="1">
    <source>
        <dbReference type="ARBA" id="ARBA00004167"/>
    </source>
</evidence>
<accession>A0A0F9PUU8</accession>
<reference evidence="11" key="1">
    <citation type="journal article" date="2015" name="Nature">
        <title>Complex archaea that bridge the gap between prokaryotes and eukaryotes.</title>
        <authorList>
            <person name="Spang A."/>
            <person name="Saw J.H."/>
            <person name="Jorgensen S.L."/>
            <person name="Zaremba-Niedzwiedzka K."/>
            <person name="Martijn J."/>
            <person name="Lind A.E."/>
            <person name="van Eijk R."/>
            <person name="Schleper C."/>
            <person name="Guy L."/>
            <person name="Ettema T.J."/>
        </authorList>
    </citation>
    <scope>NUCLEOTIDE SEQUENCE</scope>
</reference>
<keyword evidence="6 10" id="KW-1133">Transmembrane helix</keyword>
<gene>
    <name evidence="11" type="ORF">LCGC14_1172870</name>
</gene>
<feature type="compositionally biased region" description="Basic and acidic residues" evidence="9">
    <location>
        <begin position="75"/>
        <end position="103"/>
    </location>
</feature>
<keyword evidence="2" id="KW-0813">Transport</keyword>
<evidence type="ECO:0000256" key="6">
    <source>
        <dbReference type="ARBA" id="ARBA00022989"/>
    </source>
</evidence>
<dbReference type="AlphaFoldDB" id="A0A0F9PUU8"/>
<keyword evidence="3" id="KW-1003">Cell membrane</keyword>
<feature type="region of interest" description="Disordered" evidence="9">
    <location>
        <begin position="66"/>
        <end position="103"/>
    </location>
</feature>
<dbReference type="GO" id="GO:0043953">
    <property type="term" value="P:protein transport by the Tat complex"/>
    <property type="evidence" value="ECO:0007669"/>
    <property type="project" value="InterPro"/>
</dbReference>
<evidence type="ECO:0000313" key="11">
    <source>
        <dbReference type="EMBL" id="KKM96962.1"/>
    </source>
</evidence>